<dbReference type="Proteomes" id="UP000059680">
    <property type="component" value="Chromosome 1"/>
</dbReference>
<gene>
    <name evidence="1" type="ordered locus">Os01g0761701</name>
    <name evidence="1" type="ORF">OSNPB_010761701</name>
</gene>
<evidence type="ECO:0000313" key="2">
    <source>
        <dbReference type="Proteomes" id="UP000059680"/>
    </source>
</evidence>
<proteinExistence type="predicted"/>
<evidence type="ECO:0000313" key="1">
    <source>
        <dbReference type="EMBL" id="BAS74461.1"/>
    </source>
</evidence>
<dbReference type="EMBL" id="AP014957">
    <property type="protein sequence ID" value="BAS74461.1"/>
    <property type="molecule type" value="Genomic_DNA"/>
</dbReference>
<dbReference type="Gramene" id="Os01t0761701-01">
    <property type="protein sequence ID" value="Os01t0761701-01"/>
    <property type="gene ID" value="Os01g0761701"/>
</dbReference>
<name>A0A0P0V8H2_ORYSJ</name>
<sequence length="29" mass="2900">SEGGLYAMRRIAAQTAAVIGVPVGPAWAS</sequence>
<keyword evidence="2" id="KW-1185">Reference proteome</keyword>
<feature type="non-terminal residue" evidence="1">
    <location>
        <position position="1"/>
    </location>
</feature>
<dbReference type="InParanoid" id="A0A0P0V8H2"/>
<protein>
    <submittedName>
        <fullName evidence="1">Os01g0761701 protein</fullName>
    </submittedName>
</protein>
<dbReference type="PaxDb" id="39947-A0A0P0V8H2"/>
<organism evidence="1 2">
    <name type="scientific">Oryza sativa subsp. japonica</name>
    <name type="common">Rice</name>
    <dbReference type="NCBI Taxonomy" id="39947"/>
    <lineage>
        <taxon>Eukaryota</taxon>
        <taxon>Viridiplantae</taxon>
        <taxon>Streptophyta</taxon>
        <taxon>Embryophyta</taxon>
        <taxon>Tracheophyta</taxon>
        <taxon>Spermatophyta</taxon>
        <taxon>Magnoliopsida</taxon>
        <taxon>Liliopsida</taxon>
        <taxon>Poales</taxon>
        <taxon>Poaceae</taxon>
        <taxon>BOP clade</taxon>
        <taxon>Oryzoideae</taxon>
        <taxon>Oryzeae</taxon>
        <taxon>Oryzinae</taxon>
        <taxon>Oryza</taxon>
        <taxon>Oryza sativa</taxon>
    </lineage>
</organism>
<dbReference type="AlphaFoldDB" id="A0A0P0V8H2"/>
<reference evidence="1 2" key="2">
    <citation type="journal article" date="2013" name="Plant Cell Physiol.">
        <title>Rice Annotation Project Database (RAP-DB): an integrative and interactive database for rice genomics.</title>
        <authorList>
            <person name="Sakai H."/>
            <person name="Lee S.S."/>
            <person name="Tanaka T."/>
            <person name="Numa H."/>
            <person name="Kim J."/>
            <person name="Kawahara Y."/>
            <person name="Wakimoto H."/>
            <person name="Yang C.C."/>
            <person name="Iwamoto M."/>
            <person name="Abe T."/>
            <person name="Yamada Y."/>
            <person name="Muto A."/>
            <person name="Inokuchi H."/>
            <person name="Ikemura T."/>
            <person name="Matsumoto T."/>
            <person name="Sasaki T."/>
            <person name="Itoh T."/>
        </authorList>
    </citation>
    <scope>NUCLEOTIDE SEQUENCE [LARGE SCALE GENOMIC DNA]</scope>
    <source>
        <strain evidence="2">cv. Nipponbare</strain>
    </source>
</reference>
<reference evidence="2" key="1">
    <citation type="journal article" date="2005" name="Nature">
        <title>The map-based sequence of the rice genome.</title>
        <authorList>
            <consortium name="International rice genome sequencing project (IRGSP)"/>
            <person name="Matsumoto T."/>
            <person name="Wu J."/>
            <person name="Kanamori H."/>
            <person name="Katayose Y."/>
            <person name="Fujisawa M."/>
            <person name="Namiki N."/>
            <person name="Mizuno H."/>
            <person name="Yamamoto K."/>
            <person name="Antonio B.A."/>
            <person name="Baba T."/>
            <person name="Sakata K."/>
            <person name="Nagamura Y."/>
            <person name="Aoki H."/>
            <person name="Arikawa K."/>
            <person name="Arita K."/>
            <person name="Bito T."/>
            <person name="Chiden Y."/>
            <person name="Fujitsuka N."/>
            <person name="Fukunaka R."/>
            <person name="Hamada M."/>
            <person name="Harada C."/>
            <person name="Hayashi A."/>
            <person name="Hijishita S."/>
            <person name="Honda M."/>
            <person name="Hosokawa S."/>
            <person name="Ichikawa Y."/>
            <person name="Idonuma A."/>
            <person name="Iijima M."/>
            <person name="Ikeda M."/>
            <person name="Ikeno M."/>
            <person name="Ito K."/>
            <person name="Ito S."/>
            <person name="Ito T."/>
            <person name="Ito Y."/>
            <person name="Ito Y."/>
            <person name="Iwabuchi A."/>
            <person name="Kamiya K."/>
            <person name="Karasawa W."/>
            <person name="Kurita K."/>
            <person name="Katagiri S."/>
            <person name="Kikuta A."/>
            <person name="Kobayashi H."/>
            <person name="Kobayashi N."/>
            <person name="Machita K."/>
            <person name="Maehara T."/>
            <person name="Masukawa M."/>
            <person name="Mizubayashi T."/>
            <person name="Mukai Y."/>
            <person name="Nagasaki H."/>
            <person name="Nagata Y."/>
            <person name="Naito S."/>
            <person name="Nakashima M."/>
            <person name="Nakama Y."/>
            <person name="Nakamichi Y."/>
            <person name="Nakamura M."/>
            <person name="Meguro A."/>
            <person name="Negishi M."/>
            <person name="Ohta I."/>
            <person name="Ohta T."/>
            <person name="Okamoto M."/>
            <person name="Ono N."/>
            <person name="Saji S."/>
            <person name="Sakaguchi M."/>
            <person name="Sakai K."/>
            <person name="Shibata M."/>
            <person name="Shimokawa T."/>
            <person name="Song J."/>
            <person name="Takazaki Y."/>
            <person name="Terasawa K."/>
            <person name="Tsugane M."/>
            <person name="Tsuji K."/>
            <person name="Ueda S."/>
            <person name="Waki K."/>
            <person name="Yamagata H."/>
            <person name="Yamamoto M."/>
            <person name="Yamamoto S."/>
            <person name="Yamane H."/>
            <person name="Yoshiki S."/>
            <person name="Yoshihara R."/>
            <person name="Yukawa K."/>
            <person name="Zhong H."/>
            <person name="Yano M."/>
            <person name="Yuan Q."/>
            <person name="Ouyang S."/>
            <person name="Liu J."/>
            <person name="Jones K.M."/>
            <person name="Gansberger K."/>
            <person name="Moffat K."/>
            <person name="Hill J."/>
            <person name="Bera J."/>
            <person name="Fadrosh D."/>
            <person name="Jin S."/>
            <person name="Johri S."/>
            <person name="Kim M."/>
            <person name="Overton L."/>
            <person name="Reardon M."/>
            <person name="Tsitrin T."/>
            <person name="Vuong H."/>
            <person name="Weaver B."/>
            <person name="Ciecko A."/>
            <person name="Tallon L."/>
            <person name="Jackson J."/>
            <person name="Pai G."/>
            <person name="Aken S.V."/>
            <person name="Utterback T."/>
            <person name="Reidmuller S."/>
            <person name="Feldblyum T."/>
            <person name="Hsiao J."/>
            <person name="Zismann V."/>
            <person name="Iobst S."/>
            <person name="de Vazeille A.R."/>
            <person name="Buell C.R."/>
            <person name="Ying K."/>
            <person name="Li Y."/>
            <person name="Lu T."/>
            <person name="Huang Y."/>
            <person name="Zhao Q."/>
            <person name="Feng Q."/>
            <person name="Zhang L."/>
            <person name="Zhu J."/>
            <person name="Weng Q."/>
            <person name="Mu J."/>
            <person name="Lu Y."/>
            <person name="Fan D."/>
            <person name="Liu Y."/>
            <person name="Guan J."/>
            <person name="Zhang Y."/>
            <person name="Yu S."/>
            <person name="Liu X."/>
            <person name="Zhang Y."/>
            <person name="Hong G."/>
            <person name="Han B."/>
            <person name="Choisne N."/>
            <person name="Demange N."/>
            <person name="Orjeda G."/>
            <person name="Samain S."/>
            <person name="Cattolico L."/>
            <person name="Pelletier E."/>
            <person name="Couloux A."/>
            <person name="Segurens B."/>
            <person name="Wincker P."/>
            <person name="D'Hont A."/>
            <person name="Scarpelli C."/>
            <person name="Weissenbach J."/>
            <person name="Salanoubat M."/>
            <person name="Quetier F."/>
            <person name="Yu Y."/>
            <person name="Kim H.R."/>
            <person name="Rambo T."/>
            <person name="Currie J."/>
            <person name="Collura K."/>
            <person name="Luo M."/>
            <person name="Yang T."/>
            <person name="Ammiraju J.S.S."/>
            <person name="Engler F."/>
            <person name="Soderlund C."/>
            <person name="Wing R.A."/>
            <person name="Palmer L.E."/>
            <person name="de la Bastide M."/>
            <person name="Spiegel L."/>
            <person name="Nascimento L."/>
            <person name="Zutavern T."/>
            <person name="O'Shaughnessy A."/>
            <person name="Dike S."/>
            <person name="Dedhia N."/>
            <person name="Preston R."/>
            <person name="Balija V."/>
            <person name="McCombie W.R."/>
            <person name="Chow T."/>
            <person name="Chen H."/>
            <person name="Chung M."/>
            <person name="Chen C."/>
            <person name="Shaw J."/>
            <person name="Wu H."/>
            <person name="Hsiao K."/>
            <person name="Chao Y."/>
            <person name="Chu M."/>
            <person name="Cheng C."/>
            <person name="Hour A."/>
            <person name="Lee P."/>
            <person name="Lin S."/>
            <person name="Lin Y."/>
            <person name="Liou J."/>
            <person name="Liu S."/>
            <person name="Hsing Y."/>
            <person name="Raghuvanshi S."/>
            <person name="Mohanty A."/>
            <person name="Bharti A.K."/>
            <person name="Gaur A."/>
            <person name="Gupta V."/>
            <person name="Kumar D."/>
            <person name="Ravi V."/>
            <person name="Vij S."/>
            <person name="Kapur A."/>
            <person name="Khurana P."/>
            <person name="Khurana P."/>
            <person name="Khurana J.P."/>
            <person name="Tyagi A.K."/>
            <person name="Gaikwad K."/>
            <person name="Singh A."/>
            <person name="Dalal V."/>
            <person name="Srivastava S."/>
            <person name="Dixit A."/>
            <person name="Pal A.K."/>
            <person name="Ghazi I.A."/>
            <person name="Yadav M."/>
            <person name="Pandit A."/>
            <person name="Bhargava A."/>
            <person name="Sureshbabu K."/>
            <person name="Batra K."/>
            <person name="Sharma T.R."/>
            <person name="Mohapatra T."/>
            <person name="Singh N.K."/>
            <person name="Messing J."/>
            <person name="Nelson A.B."/>
            <person name="Fuks G."/>
            <person name="Kavchok S."/>
            <person name="Keizer G."/>
            <person name="Linton E."/>
            <person name="Llaca V."/>
            <person name="Song R."/>
            <person name="Tanyolac B."/>
            <person name="Young S."/>
            <person name="Ho-Il K."/>
            <person name="Hahn J.H."/>
            <person name="Sangsakoo G."/>
            <person name="Vanavichit A."/>
            <person name="de Mattos Luiz.A.T."/>
            <person name="Zimmer P.D."/>
            <person name="Malone G."/>
            <person name="Dellagostin O."/>
            <person name="de Oliveira A.C."/>
            <person name="Bevan M."/>
            <person name="Bancroft I."/>
            <person name="Minx P."/>
            <person name="Cordum H."/>
            <person name="Wilson R."/>
            <person name="Cheng Z."/>
            <person name="Jin W."/>
            <person name="Jiang J."/>
            <person name="Leong S.A."/>
            <person name="Iwama H."/>
            <person name="Gojobori T."/>
            <person name="Itoh T."/>
            <person name="Niimura Y."/>
            <person name="Fujii Y."/>
            <person name="Habara T."/>
            <person name="Sakai H."/>
            <person name="Sato Y."/>
            <person name="Wilson G."/>
            <person name="Kumar K."/>
            <person name="McCouch S."/>
            <person name="Juretic N."/>
            <person name="Hoen D."/>
            <person name="Wright S."/>
            <person name="Bruskiewich R."/>
            <person name="Bureau T."/>
            <person name="Miyao A."/>
            <person name="Hirochika H."/>
            <person name="Nishikawa T."/>
            <person name="Kadowaki K."/>
            <person name="Sugiura M."/>
            <person name="Burr B."/>
            <person name="Sasaki T."/>
        </authorList>
    </citation>
    <scope>NUCLEOTIDE SEQUENCE [LARGE SCALE GENOMIC DNA]</scope>
    <source>
        <strain evidence="2">cv. Nipponbare</strain>
    </source>
</reference>
<reference evidence="1 2" key="3">
    <citation type="journal article" date="2013" name="Rice">
        <title>Improvement of the Oryza sativa Nipponbare reference genome using next generation sequence and optical map data.</title>
        <authorList>
            <person name="Kawahara Y."/>
            <person name="de la Bastide M."/>
            <person name="Hamilton J.P."/>
            <person name="Kanamori H."/>
            <person name="McCombie W.R."/>
            <person name="Ouyang S."/>
            <person name="Schwartz D.C."/>
            <person name="Tanaka T."/>
            <person name="Wu J."/>
            <person name="Zhou S."/>
            <person name="Childs K.L."/>
            <person name="Davidson R.M."/>
            <person name="Lin H."/>
            <person name="Quesada-Ocampo L."/>
            <person name="Vaillancourt B."/>
            <person name="Sakai H."/>
            <person name="Lee S.S."/>
            <person name="Kim J."/>
            <person name="Numa H."/>
            <person name="Itoh T."/>
            <person name="Buell C.R."/>
            <person name="Matsumoto T."/>
        </authorList>
    </citation>
    <scope>NUCLEOTIDE SEQUENCE [LARGE SCALE GENOMIC DNA]</scope>
    <source>
        <strain evidence="2">cv. Nipponbare</strain>
    </source>
</reference>
<accession>A0A0P0V8H2</accession>